<feature type="compositionally biased region" description="Basic and acidic residues" evidence="1">
    <location>
        <begin position="30"/>
        <end position="46"/>
    </location>
</feature>
<keyword evidence="3" id="KW-1185">Reference proteome</keyword>
<dbReference type="Pfam" id="PF12118">
    <property type="entry name" value="SprA-related"/>
    <property type="match status" value="1"/>
</dbReference>
<feature type="compositionally biased region" description="Low complexity" evidence="1">
    <location>
        <begin position="78"/>
        <end position="91"/>
    </location>
</feature>
<accession>A0ABS8W6Z0</accession>
<feature type="compositionally biased region" description="Polar residues" evidence="1">
    <location>
        <begin position="232"/>
        <end position="248"/>
    </location>
</feature>
<comment type="caution">
    <text evidence="2">The sequence shown here is derived from an EMBL/GenBank/DDBJ whole genome shotgun (WGS) entry which is preliminary data.</text>
</comment>
<dbReference type="InterPro" id="IPR021973">
    <property type="entry name" value="SprA-related"/>
</dbReference>
<dbReference type="EMBL" id="JAIMJA010000006">
    <property type="protein sequence ID" value="MCE2594749.1"/>
    <property type="molecule type" value="Genomic_DNA"/>
</dbReference>
<feature type="compositionally biased region" description="Basic and acidic residues" evidence="1">
    <location>
        <begin position="111"/>
        <end position="130"/>
    </location>
</feature>
<gene>
    <name evidence="2" type="ORF">K6Y31_07960</name>
</gene>
<sequence length="298" mass="32270">MVPMSLQPQQNVTRHENRYRELVPQLSKTEPYKAETEVGSEKDKSKVSQQQAGSTHSTEAQNSDIRTVQGKEQGEGQGSEQQPNQQQASDQQDNKGEGNQAAGQLTPQEQKIVDSLESRHNEVVIHERAHASVGGQHAGQPNYGYENGPDGKRYAVSGEVPISVSPIAGDPQATIQKMRQVRSAALAPQSPSVADRRIAAEATRQLNAAYSELAASQKVKSTSTDAGEGDNESQPSRVGSSAADTQTLKSEDIYSFNPSNKYGPIARSEQAMQTDRAIEQRYFGSVVANERPALRASI</sequence>
<name>A0ABS8W6Z0_9GAMM</name>
<organism evidence="2 3">
    <name type="scientific">Motilimonas cestriensis</name>
    <dbReference type="NCBI Taxonomy" id="2742685"/>
    <lineage>
        <taxon>Bacteria</taxon>
        <taxon>Pseudomonadati</taxon>
        <taxon>Pseudomonadota</taxon>
        <taxon>Gammaproteobacteria</taxon>
        <taxon>Alteromonadales</taxon>
        <taxon>Alteromonadales genera incertae sedis</taxon>
        <taxon>Motilimonas</taxon>
    </lineage>
</organism>
<evidence type="ECO:0000256" key="1">
    <source>
        <dbReference type="SAM" id="MobiDB-lite"/>
    </source>
</evidence>
<feature type="compositionally biased region" description="Polar residues" evidence="1">
    <location>
        <begin position="47"/>
        <end position="66"/>
    </location>
</feature>
<proteinExistence type="predicted"/>
<dbReference type="Proteomes" id="UP001201273">
    <property type="component" value="Unassembled WGS sequence"/>
</dbReference>
<reference evidence="2 3" key="1">
    <citation type="journal article" date="2022" name="Environ. Microbiol. Rep.">
        <title>Eco-phylogenetic analyses reveal divergent evolution of vitamin B12 metabolism in the marine bacterial family 'Psychromonadaceae'.</title>
        <authorList>
            <person name="Jin X."/>
            <person name="Yang Y."/>
            <person name="Cao H."/>
            <person name="Gao B."/>
            <person name="Zhao Z."/>
        </authorList>
    </citation>
    <scope>NUCLEOTIDE SEQUENCE [LARGE SCALE GENOMIC DNA]</scope>
    <source>
        <strain evidence="2 3">MKS20</strain>
    </source>
</reference>
<feature type="region of interest" description="Disordered" evidence="1">
    <location>
        <begin position="1"/>
        <end position="154"/>
    </location>
</feature>
<protein>
    <submittedName>
        <fullName evidence="2">Catalase</fullName>
    </submittedName>
</protein>
<feature type="compositionally biased region" description="Polar residues" evidence="1">
    <location>
        <begin position="1"/>
        <end position="12"/>
    </location>
</feature>
<feature type="region of interest" description="Disordered" evidence="1">
    <location>
        <begin position="213"/>
        <end position="261"/>
    </location>
</feature>
<evidence type="ECO:0000313" key="2">
    <source>
        <dbReference type="EMBL" id="MCE2594749.1"/>
    </source>
</evidence>
<evidence type="ECO:0000313" key="3">
    <source>
        <dbReference type="Proteomes" id="UP001201273"/>
    </source>
</evidence>